<dbReference type="EMBL" id="JADKGY010000006">
    <property type="protein sequence ID" value="MBK9982426.1"/>
    <property type="molecule type" value="Genomic_DNA"/>
</dbReference>
<evidence type="ECO:0000313" key="1">
    <source>
        <dbReference type="EMBL" id="MBK9982426.1"/>
    </source>
</evidence>
<protein>
    <submittedName>
        <fullName evidence="1">Uncharacterized protein</fullName>
    </submittedName>
</protein>
<accession>A0A9D7SUC2</accession>
<dbReference type="Proteomes" id="UP000808337">
    <property type="component" value="Unassembled WGS sequence"/>
</dbReference>
<gene>
    <name evidence="1" type="ORF">IPP15_08370</name>
</gene>
<sequence length="263" mass="29736">MFSTLFIICFCSAGLDMLFAQTIVQPKQLDYSSVGILYNQEKVIELRPHTNGAAIAVQFGKIVTFYKTHYYQFDFGLIRHPKEYRQSITFHSGNPFTRTSNSFTFGKQNNLMVLRGGVGNKIYFSDKAKRKGVAVGVDYEFGASIGLLKPYYLHLSRLLDDQVTDYVSTERYSKDNADIFLDDSKIIGPASFFKGFDKISVIPGVHARVGAHFSMGAFDEYVKAFEIGVMVDAFLRRVPIMIIENNTPVFINGYLSFQIGKRN</sequence>
<reference evidence="1 2" key="1">
    <citation type="submission" date="2020-10" db="EMBL/GenBank/DDBJ databases">
        <title>Connecting structure to function with the recovery of over 1000 high-quality activated sludge metagenome-assembled genomes encoding full-length rRNA genes using long-read sequencing.</title>
        <authorList>
            <person name="Singleton C.M."/>
            <person name="Petriglieri F."/>
            <person name="Kristensen J.M."/>
            <person name="Kirkegaard R.H."/>
            <person name="Michaelsen T.Y."/>
            <person name="Andersen M.H."/>
            <person name="Karst S.M."/>
            <person name="Dueholm M.S."/>
            <person name="Nielsen P.H."/>
            <person name="Albertsen M."/>
        </authorList>
    </citation>
    <scope>NUCLEOTIDE SEQUENCE [LARGE SCALE GENOMIC DNA]</scope>
    <source>
        <strain evidence="1">Ribe_18-Q3-R11-54_MAXAC.273</strain>
    </source>
</reference>
<name>A0A9D7SUC2_9BACT</name>
<dbReference type="AlphaFoldDB" id="A0A9D7SUC2"/>
<comment type="caution">
    <text evidence="1">The sequence shown here is derived from an EMBL/GenBank/DDBJ whole genome shotgun (WGS) entry which is preliminary data.</text>
</comment>
<organism evidence="1 2">
    <name type="scientific">Candidatus Opimibacter skivensis</name>
    <dbReference type="NCBI Taxonomy" id="2982028"/>
    <lineage>
        <taxon>Bacteria</taxon>
        <taxon>Pseudomonadati</taxon>
        <taxon>Bacteroidota</taxon>
        <taxon>Saprospiria</taxon>
        <taxon>Saprospirales</taxon>
        <taxon>Saprospiraceae</taxon>
        <taxon>Candidatus Opimibacter</taxon>
    </lineage>
</organism>
<evidence type="ECO:0000313" key="2">
    <source>
        <dbReference type="Proteomes" id="UP000808337"/>
    </source>
</evidence>
<proteinExistence type="predicted"/>